<reference evidence="3 4" key="2">
    <citation type="journal article" date="2016" name="Front. Microbiol.">
        <title>Genome and transcriptome sequences reveal the specific parasitism of the nematophagous Purpureocillium lilacinum 36-1.</title>
        <authorList>
            <person name="Xie J."/>
            <person name="Li S."/>
            <person name="Mo C."/>
            <person name="Xiao X."/>
            <person name="Peng D."/>
            <person name="Wang G."/>
            <person name="Xiao Y."/>
        </authorList>
    </citation>
    <scope>NUCLEOTIDE SEQUENCE [LARGE SCALE GENOMIC DNA]</scope>
    <source>
        <strain evidence="3 4">36-1</strain>
    </source>
</reference>
<reference evidence="2 5" key="4">
    <citation type="journal article" date="2024" name="Microbiol. Resour. Announc.">
        <title>Genome annotations for the ascomycete fungi Trichoderma harzianum, Trichoderma aggressivum, and Purpureocillium lilacinum.</title>
        <authorList>
            <person name="Beijen E.P.W."/>
            <person name="Ohm R.A."/>
        </authorList>
    </citation>
    <scope>NUCLEOTIDE SEQUENCE [LARGE SCALE GENOMIC DNA]</scope>
    <source>
        <strain evidence="2 5">CBS 150709</strain>
    </source>
</reference>
<comment type="caution">
    <text evidence="3">The sequence shown here is derived from an EMBL/GenBank/DDBJ whole genome shotgun (WGS) entry which is preliminary data.</text>
</comment>
<evidence type="ECO:0000313" key="3">
    <source>
        <dbReference type="EMBL" id="PWI76298.1"/>
    </source>
</evidence>
<keyword evidence="5" id="KW-1185">Reference proteome</keyword>
<accession>A0A2U3EP56</accession>
<reference evidence="2" key="3">
    <citation type="submission" date="2023-11" db="EMBL/GenBank/DDBJ databases">
        <authorList>
            <person name="Beijen E."/>
            <person name="Ohm R.A."/>
        </authorList>
    </citation>
    <scope>NUCLEOTIDE SEQUENCE</scope>
    <source>
        <strain evidence="2">CBS 150709</strain>
    </source>
</reference>
<feature type="region of interest" description="Disordered" evidence="1">
    <location>
        <begin position="103"/>
        <end position="128"/>
    </location>
</feature>
<evidence type="ECO:0000313" key="5">
    <source>
        <dbReference type="Proteomes" id="UP001287286"/>
    </source>
</evidence>
<protein>
    <submittedName>
        <fullName evidence="3">Uncharacterized protein</fullName>
    </submittedName>
</protein>
<proteinExistence type="predicted"/>
<dbReference type="EMBL" id="LCWV01000001">
    <property type="protein sequence ID" value="PWI76298.1"/>
    <property type="molecule type" value="Genomic_DNA"/>
</dbReference>
<evidence type="ECO:0000256" key="1">
    <source>
        <dbReference type="SAM" id="MobiDB-lite"/>
    </source>
</evidence>
<feature type="region of interest" description="Disordered" evidence="1">
    <location>
        <begin position="276"/>
        <end position="296"/>
    </location>
</feature>
<reference evidence="3" key="1">
    <citation type="submission" date="2015-05" db="EMBL/GenBank/DDBJ databases">
        <authorList>
            <person name="Wang D.B."/>
            <person name="Wang M."/>
        </authorList>
    </citation>
    <scope>NUCLEOTIDE SEQUENCE</scope>
    <source>
        <strain evidence="3">36-1</strain>
    </source>
</reference>
<organism evidence="3 4">
    <name type="scientific">Purpureocillium lilacinum</name>
    <name type="common">Paecilomyces lilacinus</name>
    <dbReference type="NCBI Taxonomy" id="33203"/>
    <lineage>
        <taxon>Eukaryota</taxon>
        <taxon>Fungi</taxon>
        <taxon>Dikarya</taxon>
        <taxon>Ascomycota</taxon>
        <taxon>Pezizomycotina</taxon>
        <taxon>Sordariomycetes</taxon>
        <taxon>Hypocreomycetidae</taxon>
        <taxon>Hypocreales</taxon>
        <taxon>Ophiocordycipitaceae</taxon>
        <taxon>Purpureocillium</taxon>
    </lineage>
</organism>
<evidence type="ECO:0000313" key="2">
    <source>
        <dbReference type="EMBL" id="KAK4090880.1"/>
    </source>
</evidence>
<dbReference type="EMBL" id="JAWRVI010000014">
    <property type="protein sequence ID" value="KAK4090880.1"/>
    <property type="molecule type" value="Genomic_DNA"/>
</dbReference>
<dbReference type="Proteomes" id="UP000245956">
    <property type="component" value="Unassembled WGS sequence"/>
</dbReference>
<evidence type="ECO:0000313" key="4">
    <source>
        <dbReference type="Proteomes" id="UP000245956"/>
    </source>
</evidence>
<gene>
    <name evidence="3" type="ORF">PCL_03492</name>
    <name evidence="2" type="ORF">Purlil1_5016</name>
</gene>
<dbReference type="Proteomes" id="UP001287286">
    <property type="component" value="Unassembled WGS sequence"/>
</dbReference>
<name>A0A2U3EP56_PURLI</name>
<sequence length="296" mass="32459">MQSPPEVVGDADLDKRHPWGGRRMGSLTMRFGWVGCRPGAWHTKLGGLAQLFWSQAAPLAPHEGAWQAWAGWGTCSQQATGGRRHVLKAAPLSNRMQWRVIEERTRDLRSQKAGRPPERGRDRSVAGGVKGSFYHHAERASIRATLSFPRANERSRSPHTWRSAASGAARRADGWRRAHCTHKFHTRPLPTVNGEMRSLRPTTRCRLKKQDEVGGQSDGRHAEAALGPTGLDGGSIGAELMHASLPSVSASHRHWKVAAYLRACLQLARACASNPAESSSGMLLHPSRQLPSHVTT</sequence>
<dbReference type="AlphaFoldDB" id="A0A2U3EP56"/>
<feature type="compositionally biased region" description="Basic and acidic residues" evidence="1">
    <location>
        <begin position="103"/>
        <end position="124"/>
    </location>
</feature>
<feature type="region of interest" description="Disordered" evidence="1">
    <location>
        <begin position="149"/>
        <end position="174"/>
    </location>
</feature>